<feature type="transmembrane region" description="Helical" evidence="4">
    <location>
        <begin position="205"/>
        <end position="229"/>
    </location>
</feature>
<feature type="transmembrane region" description="Helical" evidence="4">
    <location>
        <begin position="269"/>
        <end position="287"/>
    </location>
</feature>
<feature type="transmembrane region" description="Helical" evidence="4">
    <location>
        <begin position="356"/>
        <end position="375"/>
    </location>
</feature>
<dbReference type="AlphaFoldDB" id="A0A4Q0YC62"/>
<sequence>MVKDIFKSRVALLYIMTISMVFSFSAWMSLLNNFVIEVASFDGSEIGILQSLREIPGFLAFTVVLVIIFISQQRLAYLSMMMLGLGVILTGFFPTALGLYITTIIMSAGFHYLETLNQSLSLQWLSKAKAPIVLGKITAVRSFTSLVVFILIYIMMKFYSIEYKYVYALFGGVTFFIGIFIWIFFEHFRDDVVQEKKIRVKKEYWLFYLLTLLAGARRQIFVVFAAFLLVEKFGVDIHNMVMLMFANAILNMYFAPAIGRFISKFGERITLRFEYLGLMLVFVSYAFVENQYIAFGLYVVDHLLFSMAIALKTYFQKIADPKDIASANAVSFTINHIAAVFLPFVLGVLWLYSSSLVFVIGSLIAFISFLLSFLVPKDPKQGFETTLKKVTLP</sequence>
<feature type="transmembrane region" description="Helical" evidence="4">
    <location>
        <begin position="12"/>
        <end position="31"/>
    </location>
</feature>
<feature type="transmembrane region" description="Helical" evidence="4">
    <location>
        <begin position="165"/>
        <end position="185"/>
    </location>
</feature>
<gene>
    <name evidence="5" type="ORF">CRV08_12745</name>
</gene>
<dbReference type="InterPro" id="IPR011701">
    <property type="entry name" value="MFS"/>
</dbReference>
<keyword evidence="3 4" id="KW-0472">Membrane</keyword>
<proteinExistence type="predicted"/>
<feature type="transmembrane region" description="Helical" evidence="4">
    <location>
        <begin position="99"/>
        <end position="117"/>
    </location>
</feature>
<evidence type="ECO:0000313" key="5">
    <source>
        <dbReference type="EMBL" id="RXJ66481.1"/>
    </source>
</evidence>
<dbReference type="RefSeq" id="WP_128982717.1">
    <property type="nucleotide sequence ID" value="NZ_PDKJ01000014.1"/>
</dbReference>
<keyword evidence="1 4" id="KW-0812">Transmembrane</keyword>
<feature type="transmembrane region" description="Helical" evidence="4">
    <location>
        <begin position="241"/>
        <end position="262"/>
    </location>
</feature>
<keyword evidence="2 4" id="KW-1133">Transmembrane helix</keyword>
<dbReference type="Pfam" id="PF07690">
    <property type="entry name" value="MFS_1"/>
    <property type="match status" value="1"/>
</dbReference>
<feature type="transmembrane region" description="Helical" evidence="4">
    <location>
        <begin position="293"/>
        <end position="315"/>
    </location>
</feature>
<evidence type="ECO:0000313" key="6">
    <source>
        <dbReference type="Proteomes" id="UP000290172"/>
    </source>
</evidence>
<name>A0A4Q0YC62_9BACT</name>
<evidence type="ECO:0000256" key="3">
    <source>
        <dbReference type="ARBA" id="ARBA00023136"/>
    </source>
</evidence>
<comment type="caution">
    <text evidence="5">The sequence shown here is derived from an EMBL/GenBank/DDBJ whole genome shotgun (WGS) entry which is preliminary data.</text>
</comment>
<feature type="transmembrane region" description="Helical" evidence="4">
    <location>
        <begin position="327"/>
        <end position="350"/>
    </location>
</feature>
<evidence type="ECO:0000256" key="2">
    <source>
        <dbReference type="ARBA" id="ARBA00022989"/>
    </source>
</evidence>
<dbReference type="Gene3D" id="1.20.1250.20">
    <property type="entry name" value="MFS general substrate transporter like domains"/>
    <property type="match status" value="1"/>
</dbReference>
<dbReference type="SUPFAM" id="SSF103473">
    <property type="entry name" value="MFS general substrate transporter"/>
    <property type="match status" value="1"/>
</dbReference>
<evidence type="ECO:0000256" key="1">
    <source>
        <dbReference type="ARBA" id="ARBA00022692"/>
    </source>
</evidence>
<feature type="transmembrane region" description="Helical" evidence="4">
    <location>
        <begin position="75"/>
        <end position="93"/>
    </location>
</feature>
<feature type="transmembrane region" description="Helical" evidence="4">
    <location>
        <begin position="138"/>
        <end position="159"/>
    </location>
</feature>
<feature type="transmembrane region" description="Helical" evidence="4">
    <location>
        <begin position="51"/>
        <end position="70"/>
    </location>
</feature>
<evidence type="ECO:0000256" key="4">
    <source>
        <dbReference type="SAM" id="Phobius"/>
    </source>
</evidence>
<dbReference type="InterPro" id="IPR036259">
    <property type="entry name" value="MFS_trans_sf"/>
</dbReference>
<protein>
    <submittedName>
        <fullName evidence="5">MFS transporter</fullName>
    </submittedName>
</protein>
<dbReference type="EMBL" id="PDKJ01000014">
    <property type="protein sequence ID" value="RXJ66481.1"/>
    <property type="molecule type" value="Genomic_DNA"/>
</dbReference>
<dbReference type="GO" id="GO:0022857">
    <property type="term" value="F:transmembrane transporter activity"/>
    <property type="evidence" value="ECO:0007669"/>
    <property type="project" value="InterPro"/>
</dbReference>
<dbReference type="Proteomes" id="UP000290172">
    <property type="component" value="Unassembled WGS sequence"/>
</dbReference>
<reference evidence="5 6" key="1">
    <citation type="submission" date="2017-10" db="EMBL/GenBank/DDBJ databases">
        <title>Genomics of the genus Arcobacter.</title>
        <authorList>
            <person name="Perez-Cataluna A."/>
            <person name="Figueras M.J."/>
        </authorList>
    </citation>
    <scope>NUCLEOTIDE SEQUENCE [LARGE SCALE GENOMIC DNA]</scope>
    <source>
        <strain evidence="5 6">CECT 8993</strain>
    </source>
</reference>
<organism evidence="5 6">
    <name type="scientific">Halarcobacter ebronensis</name>
    <dbReference type="NCBI Taxonomy" id="1462615"/>
    <lineage>
        <taxon>Bacteria</taxon>
        <taxon>Pseudomonadati</taxon>
        <taxon>Campylobacterota</taxon>
        <taxon>Epsilonproteobacteria</taxon>
        <taxon>Campylobacterales</taxon>
        <taxon>Arcobacteraceae</taxon>
        <taxon>Halarcobacter</taxon>
    </lineage>
</organism>
<accession>A0A4Q0YC62</accession>